<dbReference type="Pfam" id="PF00931">
    <property type="entry name" value="NB-ARC"/>
    <property type="match status" value="1"/>
</dbReference>
<dbReference type="SUPFAM" id="SSF52540">
    <property type="entry name" value="P-loop containing nucleoside triphosphate hydrolases"/>
    <property type="match status" value="1"/>
</dbReference>
<dbReference type="Gene3D" id="1.20.5.4130">
    <property type="match status" value="1"/>
</dbReference>
<sequence>MAASVVTFFMEKLSALITQEANLISGVSKQIDSLRNELEWIRSVLKDADDRKFIDNDKAKLWVNQVRSIAYEAEDVIDEFIYKVEHQGLRGTCVGGIIRSSLCTCYGSISQLKLRHDLGNQIETIKKKIEEVSANKSRYGIETLQFGETSTCSQQSLSLVRQIKRATLVEEVDVVGMEDEREMLVKQLIEGEPRLSIPSIVGMGGLGKTTLAKKVYNSNDACRHFDFRAWITVSQEYKIRELLESLLDQIATFKEEQQRKVNKMSDKQLQTELFGKLKEWRYLVVVDDIWKIEDWDTLP</sequence>
<keyword evidence="1" id="KW-0677">Repeat</keyword>
<keyword evidence="7" id="KW-1185">Reference proteome</keyword>
<dbReference type="InterPro" id="IPR038005">
    <property type="entry name" value="RX-like_CC"/>
</dbReference>
<dbReference type="CDD" id="cd14798">
    <property type="entry name" value="RX-CC_like"/>
    <property type="match status" value="1"/>
</dbReference>
<evidence type="ECO:0000259" key="4">
    <source>
        <dbReference type="Pfam" id="PF00931"/>
    </source>
</evidence>
<name>A0A9Q0KFB8_9MAGN</name>
<dbReference type="InterPro" id="IPR027417">
    <property type="entry name" value="P-loop_NTPase"/>
</dbReference>
<evidence type="ECO:0008006" key="8">
    <source>
        <dbReference type="Google" id="ProtNLM"/>
    </source>
</evidence>
<dbReference type="GO" id="GO:0043531">
    <property type="term" value="F:ADP binding"/>
    <property type="evidence" value="ECO:0007669"/>
    <property type="project" value="InterPro"/>
</dbReference>
<dbReference type="PANTHER" id="PTHR19338">
    <property type="entry name" value="TRANSLOCASE OF INNER MITOCHONDRIAL MEMBRANE 13 HOMOLOG"/>
    <property type="match status" value="1"/>
</dbReference>
<proteinExistence type="predicted"/>
<dbReference type="Gene3D" id="3.40.50.300">
    <property type="entry name" value="P-loop containing nucleotide triphosphate hydrolases"/>
    <property type="match status" value="1"/>
</dbReference>
<dbReference type="PANTHER" id="PTHR19338:SF66">
    <property type="entry name" value="NB-ARC DOMAIN-CONTAINING PROTEIN"/>
    <property type="match status" value="1"/>
</dbReference>
<protein>
    <recommendedName>
        <fullName evidence="8">Disease resistance protein</fullName>
    </recommendedName>
</protein>
<keyword evidence="2" id="KW-0547">Nucleotide-binding</keyword>
<reference evidence="6" key="1">
    <citation type="journal article" date="2023" name="Plant J.">
        <title>The genome of the king protea, Protea cynaroides.</title>
        <authorList>
            <person name="Chang J."/>
            <person name="Duong T.A."/>
            <person name="Schoeman C."/>
            <person name="Ma X."/>
            <person name="Roodt D."/>
            <person name="Barker N."/>
            <person name="Li Z."/>
            <person name="Van de Peer Y."/>
            <person name="Mizrachi E."/>
        </authorList>
    </citation>
    <scope>NUCLEOTIDE SEQUENCE</scope>
    <source>
        <tissue evidence="6">Young leaves</tissue>
    </source>
</reference>
<accession>A0A9Q0KFB8</accession>
<dbReference type="Pfam" id="PF18052">
    <property type="entry name" value="Rx_N"/>
    <property type="match status" value="1"/>
</dbReference>
<gene>
    <name evidence="6" type="ORF">NE237_016147</name>
</gene>
<dbReference type="AlphaFoldDB" id="A0A9Q0KFB8"/>
<organism evidence="6 7">
    <name type="scientific">Protea cynaroides</name>
    <dbReference type="NCBI Taxonomy" id="273540"/>
    <lineage>
        <taxon>Eukaryota</taxon>
        <taxon>Viridiplantae</taxon>
        <taxon>Streptophyta</taxon>
        <taxon>Embryophyta</taxon>
        <taxon>Tracheophyta</taxon>
        <taxon>Spermatophyta</taxon>
        <taxon>Magnoliopsida</taxon>
        <taxon>Proteales</taxon>
        <taxon>Proteaceae</taxon>
        <taxon>Protea</taxon>
    </lineage>
</organism>
<dbReference type="FunFam" id="3.40.50.300:FF:001091">
    <property type="entry name" value="Probable disease resistance protein At1g61300"/>
    <property type="match status" value="1"/>
</dbReference>
<dbReference type="EMBL" id="JAMYWD010000006">
    <property type="protein sequence ID" value="KAJ4969446.1"/>
    <property type="molecule type" value="Genomic_DNA"/>
</dbReference>
<dbReference type="Proteomes" id="UP001141806">
    <property type="component" value="Unassembled WGS sequence"/>
</dbReference>
<comment type="caution">
    <text evidence="6">The sequence shown here is derived from an EMBL/GenBank/DDBJ whole genome shotgun (WGS) entry which is preliminary data.</text>
</comment>
<evidence type="ECO:0000313" key="6">
    <source>
        <dbReference type="EMBL" id="KAJ4969446.1"/>
    </source>
</evidence>
<dbReference type="PRINTS" id="PR00364">
    <property type="entry name" value="DISEASERSIST"/>
</dbReference>
<evidence type="ECO:0000259" key="5">
    <source>
        <dbReference type="Pfam" id="PF18052"/>
    </source>
</evidence>
<dbReference type="GO" id="GO:0006952">
    <property type="term" value="P:defense response"/>
    <property type="evidence" value="ECO:0007669"/>
    <property type="project" value="UniProtKB-KW"/>
</dbReference>
<keyword evidence="3" id="KW-0611">Plant defense</keyword>
<dbReference type="InterPro" id="IPR002182">
    <property type="entry name" value="NB-ARC"/>
</dbReference>
<evidence type="ECO:0000256" key="2">
    <source>
        <dbReference type="ARBA" id="ARBA00022741"/>
    </source>
</evidence>
<dbReference type="OrthoDB" id="3027644at2759"/>
<feature type="domain" description="Disease resistance N-terminal" evidence="5">
    <location>
        <begin position="5"/>
        <end position="88"/>
    </location>
</feature>
<feature type="domain" description="NB-ARC" evidence="4">
    <location>
        <begin position="178"/>
        <end position="297"/>
    </location>
</feature>
<evidence type="ECO:0000256" key="3">
    <source>
        <dbReference type="ARBA" id="ARBA00022821"/>
    </source>
</evidence>
<evidence type="ECO:0000313" key="7">
    <source>
        <dbReference type="Proteomes" id="UP001141806"/>
    </source>
</evidence>
<dbReference type="InterPro" id="IPR041118">
    <property type="entry name" value="Rx_N"/>
</dbReference>
<evidence type="ECO:0000256" key="1">
    <source>
        <dbReference type="ARBA" id="ARBA00022737"/>
    </source>
</evidence>